<gene>
    <name evidence="3" type="primary">PTB</name>
    <name evidence="3" type="ORF">CR513_38431</name>
</gene>
<dbReference type="OrthoDB" id="296632at2759"/>
<organism evidence="3 4">
    <name type="scientific">Mucuna pruriens</name>
    <name type="common">Velvet bean</name>
    <name type="synonym">Dolichos pruriens</name>
    <dbReference type="NCBI Taxonomy" id="157652"/>
    <lineage>
        <taxon>Eukaryota</taxon>
        <taxon>Viridiplantae</taxon>
        <taxon>Streptophyta</taxon>
        <taxon>Embryophyta</taxon>
        <taxon>Tracheophyta</taxon>
        <taxon>Spermatophyta</taxon>
        <taxon>Magnoliopsida</taxon>
        <taxon>eudicotyledons</taxon>
        <taxon>Gunneridae</taxon>
        <taxon>Pentapetalae</taxon>
        <taxon>rosids</taxon>
        <taxon>fabids</taxon>
        <taxon>Fabales</taxon>
        <taxon>Fabaceae</taxon>
        <taxon>Papilionoideae</taxon>
        <taxon>50 kb inversion clade</taxon>
        <taxon>NPAAA clade</taxon>
        <taxon>indigoferoid/millettioid clade</taxon>
        <taxon>Phaseoleae</taxon>
        <taxon>Mucuna</taxon>
    </lineage>
</organism>
<dbReference type="Proteomes" id="UP000257109">
    <property type="component" value="Unassembled WGS sequence"/>
</dbReference>
<comment type="caution">
    <text evidence="3">The sequence shown here is derived from an EMBL/GenBank/DDBJ whole genome shotgun (WGS) entry which is preliminary data.</text>
</comment>
<keyword evidence="4" id="KW-1185">Reference proteome</keyword>
<dbReference type="PROSITE" id="PS50102">
    <property type="entry name" value="RRM"/>
    <property type="match status" value="1"/>
</dbReference>
<sequence length="323" mass="36227">VVHLLNLPKEYSNEEFLDLCSPFEKVINHIEGVSTLTEMESKFTVPSKVVHFRNLPKECSDEELLDLCNPFGKVINHMCCVGPNKNQGLVEFENINQAISMVSYHASSSNPAQLRGRTIYVQHSDRPEIVVNKFAKGNTLLVTMEGVETGDVSIDVIHSVFSKFGFIHKISTFNKSAGFQALIQYDDIETASLAKNALNRKSIPRQSNRSRLRSDNGTEIVNLESSKLLKDNVQVQEVTPTQDVHVQVQVQEVTLIQDVQVQVQEVTKPTLVLEQVQMSESDVSISDNSIEEQVQLSKLEVSILDNSIEDVIDNIPIALRKRK</sequence>
<feature type="non-terminal residue" evidence="3">
    <location>
        <position position="1"/>
    </location>
</feature>
<dbReference type="InterPro" id="IPR012677">
    <property type="entry name" value="Nucleotide-bd_a/b_plait_sf"/>
</dbReference>
<dbReference type="InterPro" id="IPR035979">
    <property type="entry name" value="RBD_domain_sf"/>
</dbReference>
<proteinExistence type="predicted"/>
<evidence type="ECO:0000313" key="3">
    <source>
        <dbReference type="EMBL" id="RDX80947.1"/>
    </source>
</evidence>
<dbReference type="SMART" id="SM00360">
    <property type="entry name" value="RRM"/>
    <property type="match status" value="2"/>
</dbReference>
<evidence type="ECO:0000256" key="1">
    <source>
        <dbReference type="PROSITE-ProRule" id="PRU00176"/>
    </source>
</evidence>
<protein>
    <submittedName>
        <fullName evidence="3">Polypyrimidine tract-binding protein-like 1</fullName>
    </submittedName>
</protein>
<feature type="domain" description="RRM" evidence="2">
    <location>
        <begin position="48"/>
        <end position="126"/>
    </location>
</feature>
<dbReference type="GO" id="GO:0003723">
    <property type="term" value="F:RNA binding"/>
    <property type="evidence" value="ECO:0007669"/>
    <property type="project" value="UniProtKB-UniRule"/>
</dbReference>
<dbReference type="STRING" id="157652.A0A371FRJ8"/>
<dbReference type="EMBL" id="QJKJ01008060">
    <property type="protein sequence ID" value="RDX80947.1"/>
    <property type="molecule type" value="Genomic_DNA"/>
</dbReference>
<dbReference type="Gene3D" id="3.30.70.330">
    <property type="match status" value="2"/>
</dbReference>
<dbReference type="AlphaFoldDB" id="A0A371FRJ8"/>
<name>A0A371FRJ8_MUCPR</name>
<dbReference type="PANTHER" id="PTHR15592">
    <property type="entry name" value="MATRIN 3/NUCLEAR PROTEIN 220-RELATED"/>
    <property type="match status" value="1"/>
</dbReference>
<evidence type="ECO:0000313" key="4">
    <source>
        <dbReference type="Proteomes" id="UP000257109"/>
    </source>
</evidence>
<accession>A0A371FRJ8</accession>
<evidence type="ECO:0000259" key="2">
    <source>
        <dbReference type="PROSITE" id="PS50102"/>
    </source>
</evidence>
<dbReference type="SUPFAM" id="SSF54928">
    <property type="entry name" value="RNA-binding domain, RBD"/>
    <property type="match status" value="2"/>
</dbReference>
<dbReference type="Pfam" id="PF00076">
    <property type="entry name" value="RRM_1"/>
    <property type="match status" value="1"/>
</dbReference>
<keyword evidence="1" id="KW-0694">RNA-binding</keyword>
<dbReference type="InterPro" id="IPR000504">
    <property type="entry name" value="RRM_dom"/>
</dbReference>
<reference evidence="3" key="1">
    <citation type="submission" date="2018-05" db="EMBL/GenBank/DDBJ databases">
        <title>Draft genome of Mucuna pruriens seed.</title>
        <authorList>
            <person name="Nnadi N.E."/>
            <person name="Vos R."/>
            <person name="Hasami M.H."/>
            <person name="Devisetty U.K."/>
            <person name="Aguiy J.C."/>
        </authorList>
    </citation>
    <scope>NUCLEOTIDE SEQUENCE [LARGE SCALE GENOMIC DNA]</scope>
    <source>
        <strain evidence="3">JCA_2017</strain>
    </source>
</reference>